<organism evidence="2 3">
    <name type="scientific">Streptomyces antimycoticus</name>
    <dbReference type="NCBI Taxonomy" id="68175"/>
    <lineage>
        <taxon>Bacteria</taxon>
        <taxon>Bacillati</taxon>
        <taxon>Actinomycetota</taxon>
        <taxon>Actinomycetes</taxon>
        <taxon>Kitasatosporales</taxon>
        <taxon>Streptomycetaceae</taxon>
        <taxon>Streptomyces</taxon>
        <taxon>Streptomyces violaceusniger group</taxon>
    </lineage>
</organism>
<dbReference type="AlphaFoldDB" id="A0A4D4KEH1"/>
<proteinExistence type="predicted"/>
<keyword evidence="3" id="KW-1185">Reference proteome</keyword>
<sequence>MRRTRTAPTGARQIIAVILPARLPADPPWPEGPLPFTHGVRTTTTDTRRTYFTPAAASVLYGTPDRPTRWHRQVRHAHGSTTIDGIELLRTPTEDDPDRALAVLHLTITGPELLDTLRSLAHRPGTTPPFEITGPVVTALLQDHAHTRPNTLLEGHVTVETDALPYTVTLLTPGRRPLPRLNRGRDHRHWPAAQQWLWALASRTNPDDYPPDPATVPQLTAGALRISADWSALVLRQGAAFIGHRRDHGPADPFYGYAELHMRSIYLDALLFGMIQRAHIDHLTEDLAQVFTGPGEANRLADLERRIAHFRSTYWRQHLTTHGTANDLLMAYQYQYRLSDRFTEILAEAADHNRLIQTQENQQISGALGILTILGLPLGTALGALQVLGDQNPWHLLTATTGALAATAALLTTRYGRLVLTSLRGRPLTDSRQLTRGHRDC</sequence>
<comment type="caution">
    <text evidence="2">The sequence shown here is derived from an EMBL/GenBank/DDBJ whole genome shotgun (WGS) entry which is preliminary data.</text>
</comment>
<keyword evidence="1" id="KW-0472">Membrane</keyword>
<keyword evidence="1" id="KW-1133">Transmembrane helix</keyword>
<protein>
    <recommendedName>
        <fullName evidence="4">CorA-like Mg2+ transporter protein</fullName>
    </recommendedName>
</protein>
<accession>A0A4D4KEH1</accession>
<dbReference type="Proteomes" id="UP000299290">
    <property type="component" value="Unassembled WGS sequence"/>
</dbReference>
<reference evidence="2 3" key="1">
    <citation type="journal article" date="2020" name="Int. J. Syst. Evol. Microbiol.">
        <title>Reclassification of Streptomyces castelarensis and Streptomyces sporoclivatus as later heterotypic synonyms of Streptomyces antimycoticus.</title>
        <authorList>
            <person name="Komaki H."/>
            <person name="Tamura T."/>
        </authorList>
    </citation>
    <scope>NUCLEOTIDE SEQUENCE [LARGE SCALE GENOMIC DNA]</scope>
    <source>
        <strain evidence="2 3">NBRC 12839</strain>
    </source>
</reference>
<feature type="transmembrane region" description="Helical" evidence="1">
    <location>
        <begin position="394"/>
        <end position="416"/>
    </location>
</feature>
<dbReference type="RefSeq" id="WP_137968079.1">
    <property type="nucleotide sequence ID" value="NZ_BJHV01000001.1"/>
</dbReference>
<evidence type="ECO:0000256" key="1">
    <source>
        <dbReference type="SAM" id="Phobius"/>
    </source>
</evidence>
<keyword evidence="1" id="KW-0812">Transmembrane</keyword>
<dbReference type="EMBL" id="BJHV01000001">
    <property type="protein sequence ID" value="GDY46554.1"/>
    <property type="molecule type" value="Genomic_DNA"/>
</dbReference>
<feature type="transmembrane region" description="Helical" evidence="1">
    <location>
        <begin position="364"/>
        <end position="388"/>
    </location>
</feature>
<evidence type="ECO:0000313" key="3">
    <source>
        <dbReference type="Proteomes" id="UP000299290"/>
    </source>
</evidence>
<name>A0A4D4KEH1_9ACTN</name>
<gene>
    <name evidence="2" type="ORF">SANT12839_074360</name>
</gene>
<evidence type="ECO:0008006" key="4">
    <source>
        <dbReference type="Google" id="ProtNLM"/>
    </source>
</evidence>
<evidence type="ECO:0000313" key="2">
    <source>
        <dbReference type="EMBL" id="GDY46554.1"/>
    </source>
</evidence>